<keyword evidence="1" id="KW-1133">Transmembrane helix</keyword>
<gene>
    <name evidence="3" type="primary">LOC105365952</name>
</gene>
<dbReference type="GeneID" id="105365952"/>
<dbReference type="Proteomes" id="UP000695007">
    <property type="component" value="Unplaced"/>
</dbReference>
<evidence type="ECO:0000313" key="3">
    <source>
        <dbReference type="RefSeq" id="XP_011502553.1"/>
    </source>
</evidence>
<dbReference type="KEGG" id="csol:105365952"/>
<evidence type="ECO:0000313" key="2">
    <source>
        <dbReference type="Proteomes" id="UP000695007"/>
    </source>
</evidence>
<evidence type="ECO:0000256" key="1">
    <source>
        <dbReference type="SAM" id="Phobius"/>
    </source>
</evidence>
<reference evidence="3" key="1">
    <citation type="submission" date="2025-08" db="UniProtKB">
        <authorList>
            <consortium name="RefSeq"/>
        </authorList>
    </citation>
    <scope>IDENTIFICATION</scope>
</reference>
<organism evidence="2 3">
    <name type="scientific">Ceratosolen solmsi marchali</name>
    <dbReference type="NCBI Taxonomy" id="326594"/>
    <lineage>
        <taxon>Eukaryota</taxon>
        <taxon>Metazoa</taxon>
        <taxon>Ecdysozoa</taxon>
        <taxon>Arthropoda</taxon>
        <taxon>Hexapoda</taxon>
        <taxon>Insecta</taxon>
        <taxon>Pterygota</taxon>
        <taxon>Neoptera</taxon>
        <taxon>Endopterygota</taxon>
        <taxon>Hymenoptera</taxon>
        <taxon>Apocrita</taxon>
        <taxon>Proctotrupomorpha</taxon>
        <taxon>Chalcidoidea</taxon>
        <taxon>Agaonidae</taxon>
        <taxon>Agaoninae</taxon>
        <taxon>Ceratosolen</taxon>
    </lineage>
</organism>
<sequence length="135" mass="15649">MCDFLPMSVHAILNDVETSLSLPVLIVLVLCILQFLVYHMMHLACTLRQILCKKCEKKRKQKGPKSGSCIMKCLKAFIRNIRSMFWFLIGGSPCSSMEKIYRKNKNKPSCKRLCTNQLKSNNNDWNDNDEEDEDE</sequence>
<keyword evidence="1" id="KW-0472">Membrane</keyword>
<proteinExistence type="predicted"/>
<keyword evidence="1" id="KW-0812">Transmembrane</keyword>
<protein>
    <submittedName>
        <fullName evidence="3">Uncharacterized protein LOC105365952</fullName>
    </submittedName>
</protein>
<feature type="transmembrane region" description="Helical" evidence="1">
    <location>
        <begin position="20"/>
        <end position="38"/>
    </location>
</feature>
<name>A0AAJ6YQX2_9HYME</name>
<dbReference type="RefSeq" id="XP_011502553.1">
    <property type="nucleotide sequence ID" value="XM_011504251.1"/>
</dbReference>
<keyword evidence="2" id="KW-1185">Reference proteome</keyword>
<dbReference type="AlphaFoldDB" id="A0AAJ6YQX2"/>
<accession>A0AAJ6YQX2</accession>